<gene>
    <name evidence="1" type="ORF">IMCC3135_00615</name>
</gene>
<evidence type="ECO:0000313" key="2">
    <source>
        <dbReference type="Proteomes" id="UP000250079"/>
    </source>
</evidence>
<dbReference type="EMBL" id="CP018632">
    <property type="protein sequence ID" value="ASJ70249.1"/>
    <property type="molecule type" value="Genomic_DNA"/>
</dbReference>
<dbReference type="InterPro" id="IPR021953">
    <property type="entry name" value="DUF3570"/>
</dbReference>
<dbReference type="Pfam" id="PF12094">
    <property type="entry name" value="DUF3570"/>
    <property type="match status" value="1"/>
</dbReference>
<keyword evidence="2" id="KW-1185">Reference proteome</keyword>
<evidence type="ECO:0008006" key="3">
    <source>
        <dbReference type="Google" id="ProtNLM"/>
    </source>
</evidence>
<protein>
    <recommendedName>
        <fullName evidence="3">DUF3570 domain-containing protein</fullName>
    </recommendedName>
</protein>
<accession>A0A2Z2NGC2</accession>
<name>A0A2Z2NGC2_9GAMM</name>
<sequence length="453" mass="49207">MVVAVLEAVAVAVTDSSQTNKSRHPSIRATLGIATGALLASGGVSADWLPDLQDWETSAGLMYYSESGRVSAIEPVISAKKNLDTDEYLTLKLTLDTLTGASATGAVSSELPQTFTRPSGNGSYTIASGQTPLDDTFKDTRLTFNANWERPVAEELTLNLGTALSKEYDYLSLGISGGLAKDINAGNTTLSGGLSLSADSGSPVGGEPIPFAAMQPEDTDPLRQGSGSDKQVIDAVFGLTQIINKRSLFQINYSLSSSDGYLNDPYKFISVVDPITGNPVFENSVQPDLPTVAYENRPDSRTKHSLYAQYKIALGDNILDSSYRFLTDDWGINSHTLDFRYRIASNNGSYWQPHIRLYQQSAADFYTPFFVGSERPVSGDSHSFASADYRLGEFTATTLGLEYGRRSGTRGWSVAAEYYLQSGKEPDKKFGALADQTLFPDVDAFFVRFIRDF</sequence>
<dbReference type="Proteomes" id="UP000250079">
    <property type="component" value="Chromosome"/>
</dbReference>
<reference evidence="1 2" key="1">
    <citation type="submission" date="2016-12" db="EMBL/GenBank/DDBJ databases">
        <authorList>
            <person name="Song W.-J."/>
            <person name="Kurnit D.M."/>
        </authorList>
    </citation>
    <scope>NUCLEOTIDE SEQUENCE [LARGE SCALE GENOMIC DNA]</scope>
    <source>
        <strain evidence="1 2">IMCC3135</strain>
    </source>
</reference>
<dbReference type="KEGG" id="gai:IMCC3135_00615"/>
<organism evidence="1 2">
    <name type="scientific">Granulosicoccus antarcticus IMCC3135</name>
    <dbReference type="NCBI Taxonomy" id="1192854"/>
    <lineage>
        <taxon>Bacteria</taxon>
        <taxon>Pseudomonadati</taxon>
        <taxon>Pseudomonadota</taxon>
        <taxon>Gammaproteobacteria</taxon>
        <taxon>Chromatiales</taxon>
        <taxon>Granulosicoccaceae</taxon>
        <taxon>Granulosicoccus</taxon>
    </lineage>
</organism>
<proteinExistence type="predicted"/>
<dbReference type="RefSeq" id="WP_205737848.1">
    <property type="nucleotide sequence ID" value="NZ_CP018632.1"/>
</dbReference>
<dbReference type="AlphaFoldDB" id="A0A2Z2NGC2"/>
<evidence type="ECO:0000313" key="1">
    <source>
        <dbReference type="EMBL" id="ASJ70249.1"/>
    </source>
</evidence>